<reference evidence="2 3" key="1">
    <citation type="submission" date="2016-11" db="EMBL/GenBank/DDBJ databases">
        <authorList>
            <person name="Jaros S."/>
            <person name="Januszkiewicz K."/>
            <person name="Wedrychowicz H."/>
        </authorList>
    </citation>
    <scope>NUCLEOTIDE SEQUENCE [LARGE SCALE GENOMIC DNA]</scope>
    <source>
        <strain evidence="2 3">DSM 44523</strain>
    </source>
</reference>
<evidence type="ECO:0000256" key="1">
    <source>
        <dbReference type="SAM" id="MobiDB-lite"/>
    </source>
</evidence>
<evidence type="ECO:0000313" key="2">
    <source>
        <dbReference type="EMBL" id="SHG73518.1"/>
    </source>
</evidence>
<gene>
    <name evidence="2" type="ORF">SAMN05444320_11328</name>
</gene>
<dbReference type="STRING" id="2017.SAMN05444320_11328"/>
<dbReference type="EMBL" id="FQVN01000013">
    <property type="protein sequence ID" value="SHG73518.1"/>
    <property type="molecule type" value="Genomic_DNA"/>
</dbReference>
<feature type="region of interest" description="Disordered" evidence="1">
    <location>
        <begin position="188"/>
        <end position="210"/>
    </location>
</feature>
<proteinExistence type="predicted"/>
<dbReference type="RefSeq" id="WP_143174436.1">
    <property type="nucleotide sequence ID" value="NZ_FQVN01000013.1"/>
</dbReference>
<feature type="region of interest" description="Disordered" evidence="1">
    <location>
        <begin position="22"/>
        <end position="66"/>
    </location>
</feature>
<accession>A0A1M5M8G5</accession>
<protein>
    <submittedName>
        <fullName evidence="2">Uncharacterized protein</fullName>
    </submittedName>
</protein>
<dbReference type="OrthoDB" id="3623896at2"/>
<organism evidence="2 3">
    <name type="scientific">Streptoalloteichus hindustanus</name>
    <dbReference type="NCBI Taxonomy" id="2017"/>
    <lineage>
        <taxon>Bacteria</taxon>
        <taxon>Bacillati</taxon>
        <taxon>Actinomycetota</taxon>
        <taxon>Actinomycetes</taxon>
        <taxon>Pseudonocardiales</taxon>
        <taxon>Pseudonocardiaceae</taxon>
        <taxon>Streptoalloteichus</taxon>
    </lineage>
</organism>
<dbReference type="AlphaFoldDB" id="A0A1M5M8G5"/>
<evidence type="ECO:0000313" key="3">
    <source>
        <dbReference type="Proteomes" id="UP000184501"/>
    </source>
</evidence>
<feature type="compositionally biased region" description="Low complexity" evidence="1">
    <location>
        <begin position="22"/>
        <end position="35"/>
    </location>
</feature>
<name>A0A1M5M8G5_STRHI</name>
<keyword evidence="3" id="KW-1185">Reference proteome</keyword>
<sequence>MTEPHHGQPLFGAGGALHRAGAGWAAPAADQATTDGAGGARGQHRPDPLGEAGQRPVLPGTPTSIPPWVAAAPRWAGIAHRAHPGGTEQDLAGVVDTAAFTAANAAHAGADPERVRELAGEVAVGAAAALRVIDEDAVRAAEPAHLDWRAFGQVVPVLGAGAGVGASVVAAVLTDLLASGGPTLLIDPNDPARSGLSAAAPAQGPRRPSPHARVWLRCGHRGPALVLRLETTLPVITPGLVPGPRWWTPPTGTPRVTVVDTGDDGWRLATNPAGGPGVWMRRGTPAPCPVLVVRPSRPSLVAAEQLLARLEPWVHAGLVVPVRALVVSGARRWPRGVVGAAGRRVSALLTSARFLPHHPEIVRGGIGPQITPSRSRRALLPLLADLGLTPRRHTTPWWGRPGRGIVR</sequence>
<dbReference type="Proteomes" id="UP000184501">
    <property type="component" value="Unassembled WGS sequence"/>
</dbReference>